<organism evidence="4 5">
    <name type="scientific">Circinella minor</name>
    <dbReference type="NCBI Taxonomy" id="1195481"/>
    <lineage>
        <taxon>Eukaryota</taxon>
        <taxon>Fungi</taxon>
        <taxon>Fungi incertae sedis</taxon>
        <taxon>Mucoromycota</taxon>
        <taxon>Mucoromycotina</taxon>
        <taxon>Mucoromycetes</taxon>
        <taxon>Mucorales</taxon>
        <taxon>Lichtheimiaceae</taxon>
        <taxon>Circinella</taxon>
    </lineage>
</organism>
<dbReference type="EMBL" id="JAEPRB010000005">
    <property type="protein sequence ID" value="KAG2227670.1"/>
    <property type="molecule type" value="Genomic_DNA"/>
</dbReference>
<dbReference type="SUPFAM" id="SSF52047">
    <property type="entry name" value="RNI-like"/>
    <property type="match status" value="2"/>
</dbReference>
<accession>A0A8H7SFL8</accession>
<dbReference type="InterPro" id="IPR006553">
    <property type="entry name" value="Leu-rich_rpt_Cys-con_subtyp"/>
</dbReference>
<gene>
    <name evidence="4" type="ORF">INT45_004712</name>
</gene>
<feature type="domain" description="F-box" evidence="2">
    <location>
        <begin position="6"/>
        <end position="49"/>
    </location>
</feature>
<evidence type="ECO:0008006" key="6">
    <source>
        <dbReference type="Google" id="ProtNLM"/>
    </source>
</evidence>
<dbReference type="InterPro" id="IPR032675">
    <property type="entry name" value="LRR_dom_sf"/>
</dbReference>
<dbReference type="PANTHER" id="PTHR13318">
    <property type="entry name" value="PARTNER OF PAIRED, ISOFORM B-RELATED"/>
    <property type="match status" value="1"/>
</dbReference>
<dbReference type="SMART" id="SM00367">
    <property type="entry name" value="LRR_CC"/>
    <property type="match status" value="12"/>
</dbReference>
<feature type="domain" description="F-box/LRR-repeat protein 15-like leucin rich repeat" evidence="3">
    <location>
        <begin position="154"/>
        <end position="391"/>
    </location>
</feature>
<proteinExistence type="predicted"/>
<dbReference type="OrthoDB" id="10257471at2759"/>
<sequence length="668" mass="74859">MSTAQYIPSELIVHILKYLSHPSDLSSCALTCKSWSLHAVELLWYKPNFVRSTAWVTFCIVLQTQKTLFPYTSFIRRINLSLLSTHVQDAHLTSLNDCERLERVTLTGCSNLTDNGIIGFLGTNTNKIRKCLVSMDLGDVTNVTDISIKRIAEICPNLQGLNLSMCKEGPGRFEGITDEGIIMLSESCIGLRRIKLNNCVKVSDNSVISLAKNCPALLEIDLMNCNITNKSLLEVFKYSKELREFRLNNCADITDSAFTESALSKLPSPQSTSLHHHHQHTSLSSAYYYDQLRILDLTSIQSITDHAVRQIIAAAPKIRNLVLNKCHNITDESVLAICQLGRYLHYLHLGHCLRLTDYSIVELARHCTRIRYLDLACCGQLTDRSVVELATLPKLKRIGLVKCQNITDQAIYALTSHTRIANSLERVHLSYCSRLTIPAIMQLVNFCEKLTHLSLTSVPAFLRPDFQRFRRTPPKEFSTQQRSVFCVFSGRGVRELRGYFNQLAAMNAEALQHQQQQQQQQQQQHLQHNNNNNNNSNININNNININSQQQQPLSTTQQNILQRHVDLSHIDIPTDDVLSRLHRADGIQAMLALRNGRSLASVNLTTNSTTPTISSPNNNTPTTIGSSNTAGTQTAVTVGTSTTEIGTYDDEDINNEVFGDANDTDVL</sequence>
<dbReference type="GO" id="GO:0031146">
    <property type="term" value="P:SCF-dependent proteasomal ubiquitin-dependent protein catabolic process"/>
    <property type="evidence" value="ECO:0007669"/>
    <property type="project" value="TreeGrafter"/>
</dbReference>
<comment type="caution">
    <text evidence="4">The sequence shown here is derived from an EMBL/GenBank/DDBJ whole genome shotgun (WGS) entry which is preliminary data.</text>
</comment>
<feature type="region of interest" description="Disordered" evidence="1">
    <location>
        <begin position="608"/>
        <end position="631"/>
    </location>
</feature>
<evidence type="ECO:0000259" key="2">
    <source>
        <dbReference type="Pfam" id="PF12937"/>
    </source>
</evidence>
<dbReference type="InterPro" id="IPR036047">
    <property type="entry name" value="F-box-like_dom_sf"/>
</dbReference>
<dbReference type="Proteomes" id="UP000646827">
    <property type="component" value="Unassembled WGS sequence"/>
</dbReference>
<evidence type="ECO:0000313" key="4">
    <source>
        <dbReference type="EMBL" id="KAG2227670.1"/>
    </source>
</evidence>
<protein>
    <recommendedName>
        <fullName evidence="6">F-box domain-containing protein</fullName>
    </recommendedName>
</protein>
<dbReference type="GO" id="GO:0019005">
    <property type="term" value="C:SCF ubiquitin ligase complex"/>
    <property type="evidence" value="ECO:0007669"/>
    <property type="project" value="TreeGrafter"/>
</dbReference>
<dbReference type="Pfam" id="PF25372">
    <property type="entry name" value="DUF7885"/>
    <property type="match status" value="1"/>
</dbReference>
<name>A0A8H7SFL8_9FUNG</name>
<evidence type="ECO:0000256" key="1">
    <source>
        <dbReference type="SAM" id="MobiDB-lite"/>
    </source>
</evidence>
<dbReference type="AlphaFoldDB" id="A0A8H7SFL8"/>
<reference evidence="4 5" key="1">
    <citation type="submission" date="2020-12" db="EMBL/GenBank/DDBJ databases">
        <title>Metabolic potential, ecology and presence of endohyphal bacteria is reflected in genomic diversity of Mucoromycotina.</title>
        <authorList>
            <person name="Muszewska A."/>
            <person name="Okrasinska A."/>
            <person name="Steczkiewicz K."/>
            <person name="Drgas O."/>
            <person name="Orlowska M."/>
            <person name="Perlinska-Lenart U."/>
            <person name="Aleksandrzak-Piekarczyk T."/>
            <person name="Szatraj K."/>
            <person name="Zielenkiewicz U."/>
            <person name="Pilsyk S."/>
            <person name="Malc E."/>
            <person name="Mieczkowski P."/>
            <person name="Kruszewska J.S."/>
            <person name="Biernat P."/>
            <person name="Pawlowska J."/>
        </authorList>
    </citation>
    <scope>NUCLEOTIDE SEQUENCE [LARGE SCALE GENOMIC DNA]</scope>
    <source>
        <strain evidence="4 5">CBS 142.35</strain>
    </source>
</reference>
<dbReference type="InterPro" id="IPR001810">
    <property type="entry name" value="F-box_dom"/>
</dbReference>
<dbReference type="SUPFAM" id="SSF81383">
    <property type="entry name" value="F-box domain"/>
    <property type="match status" value="1"/>
</dbReference>
<evidence type="ECO:0000313" key="5">
    <source>
        <dbReference type="Proteomes" id="UP000646827"/>
    </source>
</evidence>
<keyword evidence="5" id="KW-1185">Reference proteome</keyword>
<dbReference type="Pfam" id="PF12937">
    <property type="entry name" value="F-box-like"/>
    <property type="match status" value="1"/>
</dbReference>
<evidence type="ECO:0000259" key="3">
    <source>
        <dbReference type="Pfam" id="PF25372"/>
    </source>
</evidence>
<dbReference type="Gene3D" id="3.80.10.10">
    <property type="entry name" value="Ribonuclease Inhibitor"/>
    <property type="match status" value="2"/>
</dbReference>
<dbReference type="InterPro" id="IPR057207">
    <property type="entry name" value="FBXL15_LRR"/>
</dbReference>
<feature type="region of interest" description="Disordered" evidence="1">
    <location>
        <begin position="511"/>
        <end position="542"/>
    </location>
</feature>